<dbReference type="PROSITE" id="PS50110">
    <property type="entry name" value="RESPONSE_REGULATORY"/>
    <property type="match status" value="1"/>
</dbReference>
<evidence type="ECO:0000256" key="1">
    <source>
        <dbReference type="ARBA" id="ARBA00023015"/>
    </source>
</evidence>
<dbReference type="OrthoDB" id="9802186at2"/>
<dbReference type="GO" id="GO:0000160">
    <property type="term" value="P:phosphorelay signal transduction system"/>
    <property type="evidence" value="ECO:0007669"/>
    <property type="project" value="InterPro"/>
</dbReference>
<protein>
    <submittedName>
        <fullName evidence="7">Response regulator</fullName>
    </submittedName>
</protein>
<dbReference type="SMART" id="SM00421">
    <property type="entry name" value="HTH_LUXR"/>
    <property type="match status" value="1"/>
</dbReference>
<feature type="modified residue" description="4-aspartylphosphate" evidence="4">
    <location>
        <position position="63"/>
    </location>
</feature>
<evidence type="ECO:0000256" key="4">
    <source>
        <dbReference type="PROSITE-ProRule" id="PRU00169"/>
    </source>
</evidence>
<feature type="domain" description="HTH luxR-type" evidence="5">
    <location>
        <begin position="144"/>
        <end position="209"/>
    </location>
</feature>
<organism evidence="7 8">
    <name type="scientific">Glaciimonas soli</name>
    <dbReference type="NCBI Taxonomy" id="2590999"/>
    <lineage>
        <taxon>Bacteria</taxon>
        <taxon>Pseudomonadati</taxon>
        <taxon>Pseudomonadota</taxon>
        <taxon>Betaproteobacteria</taxon>
        <taxon>Burkholderiales</taxon>
        <taxon>Oxalobacteraceae</taxon>
        <taxon>Glaciimonas</taxon>
    </lineage>
</organism>
<name>A0A843YWR7_9BURK</name>
<dbReference type="InterPro" id="IPR001789">
    <property type="entry name" value="Sig_transdc_resp-reg_receiver"/>
</dbReference>
<dbReference type="InterPro" id="IPR036388">
    <property type="entry name" value="WH-like_DNA-bd_sf"/>
</dbReference>
<dbReference type="Gene3D" id="1.10.10.10">
    <property type="entry name" value="Winged helix-like DNA-binding domain superfamily/Winged helix DNA-binding domain"/>
    <property type="match status" value="1"/>
</dbReference>
<dbReference type="GO" id="GO:0006355">
    <property type="term" value="P:regulation of DNA-templated transcription"/>
    <property type="evidence" value="ECO:0007669"/>
    <property type="project" value="InterPro"/>
</dbReference>
<evidence type="ECO:0000259" key="5">
    <source>
        <dbReference type="PROSITE" id="PS50043"/>
    </source>
</evidence>
<dbReference type="PROSITE" id="PS50043">
    <property type="entry name" value="HTH_LUXR_2"/>
    <property type="match status" value="1"/>
</dbReference>
<dbReference type="GO" id="GO:0003677">
    <property type="term" value="F:DNA binding"/>
    <property type="evidence" value="ECO:0007669"/>
    <property type="project" value="UniProtKB-KW"/>
</dbReference>
<dbReference type="SUPFAM" id="SSF46894">
    <property type="entry name" value="C-terminal effector domain of the bipartite response regulators"/>
    <property type="match status" value="1"/>
</dbReference>
<dbReference type="AlphaFoldDB" id="A0A843YWR7"/>
<keyword evidence="4" id="KW-0597">Phosphoprotein</keyword>
<keyword evidence="3" id="KW-0804">Transcription</keyword>
<dbReference type="RefSeq" id="WP_153234609.1">
    <property type="nucleotide sequence ID" value="NZ_WINI01000004.1"/>
</dbReference>
<dbReference type="PANTHER" id="PTHR44688">
    <property type="entry name" value="DNA-BINDING TRANSCRIPTIONAL ACTIVATOR DEVR_DOSR"/>
    <property type="match status" value="1"/>
</dbReference>
<accession>A0A843YWR7</accession>
<dbReference type="InterPro" id="IPR011006">
    <property type="entry name" value="CheY-like_superfamily"/>
</dbReference>
<dbReference type="CDD" id="cd06170">
    <property type="entry name" value="LuxR_C_like"/>
    <property type="match status" value="1"/>
</dbReference>
<feature type="domain" description="Response regulatory" evidence="6">
    <location>
        <begin position="14"/>
        <end position="128"/>
    </location>
</feature>
<keyword evidence="8" id="KW-1185">Reference proteome</keyword>
<dbReference type="InterPro" id="IPR000792">
    <property type="entry name" value="Tscrpt_reg_LuxR_C"/>
</dbReference>
<proteinExistence type="predicted"/>
<evidence type="ECO:0000313" key="8">
    <source>
        <dbReference type="Proteomes" id="UP000451565"/>
    </source>
</evidence>
<dbReference type="EMBL" id="WINI01000004">
    <property type="protein sequence ID" value="MQR01006.1"/>
    <property type="molecule type" value="Genomic_DNA"/>
</dbReference>
<dbReference type="Pfam" id="PF00072">
    <property type="entry name" value="Response_reg"/>
    <property type="match status" value="1"/>
</dbReference>
<dbReference type="PRINTS" id="PR00038">
    <property type="entry name" value="HTHLUXR"/>
</dbReference>
<evidence type="ECO:0000259" key="6">
    <source>
        <dbReference type="PROSITE" id="PS50110"/>
    </source>
</evidence>
<dbReference type="Gene3D" id="3.40.50.2300">
    <property type="match status" value="1"/>
</dbReference>
<reference evidence="7 8" key="1">
    <citation type="submission" date="2019-10" db="EMBL/GenBank/DDBJ databases">
        <title>Glaciimonas soli sp. nov., a psychrophilic bacterium isolated from the forest soil of a high elevation mountain in Taiwan.</title>
        <authorList>
            <person name="Wang L.-T."/>
            <person name="Shieh W.Y."/>
        </authorList>
    </citation>
    <scope>NUCLEOTIDE SEQUENCE [LARGE SCALE GENOMIC DNA]</scope>
    <source>
        <strain evidence="7 8">GS1</strain>
    </source>
</reference>
<gene>
    <name evidence="7" type="ORF">GEV47_09965</name>
</gene>
<keyword evidence="2" id="KW-0238">DNA-binding</keyword>
<dbReference type="InterPro" id="IPR016032">
    <property type="entry name" value="Sig_transdc_resp-reg_C-effctor"/>
</dbReference>
<dbReference type="Proteomes" id="UP000451565">
    <property type="component" value="Unassembled WGS sequence"/>
</dbReference>
<evidence type="ECO:0000256" key="2">
    <source>
        <dbReference type="ARBA" id="ARBA00023125"/>
    </source>
</evidence>
<dbReference type="PANTHER" id="PTHR44688:SF16">
    <property type="entry name" value="DNA-BINDING TRANSCRIPTIONAL ACTIVATOR DEVR_DOSR"/>
    <property type="match status" value="1"/>
</dbReference>
<dbReference type="PROSITE" id="PS00622">
    <property type="entry name" value="HTH_LUXR_1"/>
    <property type="match status" value="1"/>
</dbReference>
<keyword evidence="1" id="KW-0805">Transcription regulation</keyword>
<evidence type="ECO:0000256" key="3">
    <source>
        <dbReference type="ARBA" id="ARBA00023163"/>
    </source>
</evidence>
<evidence type="ECO:0000313" key="7">
    <source>
        <dbReference type="EMBL" id="MQR01006.1"/>
    </source>
</evidence>
<sequence>MNTSALQDRTEIPVIRIVDDDTSFRRALQRLLQVSGYKVREYASVGDLLLAGIGSEDGCLILDIHMPGPSGLDLQEMLAADGHPLPVIFMTGEATVHDSIRAMKAGAEDFLLKPLDSQALLAVLEKTLRNAACDCQERQRIDALRTRYATLSPRERQVLDMVTKGSLNKQISAALDVAERTVKAHRARVMQKMEVRTLAELARIVEQLHIVTDSVALPSRAARYS</sequence>
<dbReference type="Pfam" id="PF00196">
    <property type="entry name" value="GerE"/>
    <property type="match status" value="1"/>
</dbReference>
<comment type="caution">
    <text evidence="7">The sequence shown here is derived from an EMBL/GenBank/DDBJ whole genome shotgun (WGS) entry which is preliminary data.</text>
</comment>
<dbReference type="SUPFAM" id="SSF52172">
    <property type="entry name" value="CheY-like"/>
    <property type="match status" value="1"/>
</dbReference>
<dbReference type="SMART" id="SM00448">
    <property type="entry name" value="REC"/>
    <property type="match status" value="1"/>
</dbReference>